<dbReference type="InterPro" id="IPR027417">
    <property type="entry name" value="P-loop_NTPase"/>
</dbReference>
<dbReference type="AlphaFoldDB" id="A0A9D2ABW3"/>
<comment type="caution">
    <text evidence="3">The sequence shown here is derived from an EMBL/GenBank/DDBJ whole genome shotgun (WGS) entry which is preliminary data.</text>
</comment>
<evidence type="ECO:0000313" key="4">
    <source>
        <dbReference type="Proteomes" id="UP000824202"/>
    </source>
</evidence>
<dbReference type="GO" id="GO:0005524">
    <property type="term" value="F:ATP binding"/>
    <property type="evidence" value="ECO:0007669"/>
    <property type="project" value="UniProtKB-KW"/>
</dbReference>
<accession>A0A9D2ABW3</accession>
<dbReference type="PANTHER" id="PTHR43566:SF2">
    <property type="entry name" value="DUF4143 DOMAIN-CONTAINING PROTEIN"/>
    <property type="match status" value="1"/>
</dbReference>
<sequence length="382" mass="43446">MIDRILQTKLQELSKKYPIVTLTGPRQSGKSTLLRHAFPDYKYVSLEDPDIRLFATEDPRGFLATYPDKTIIDEAQRVPALFSYLQAHTDREGHEGMYLLAGSHNFLLMENISQSLAGRTAILKLLPFSHAEMANGNILSSSINEEIFTGGYPRLYDKHITPSEFYPYYIQTYVERDVRLMKNIGDLSKFIRFIKLCAGRIGQLLNLSSLANECGVAVSTISTWISILEASYICYLLKPDYNNYAKRLVKTPKLYFYDTGLACSLLDIQTAEQVSSHFLRGGLFENLVINEFVKKSYNQGQEPDLTFWRDSTGNEVDLLQHIDGNLYAYEIKSGATYSPDFFKSISKWAKLSGTPTENLSVIYTGEKDLHTKEGKVRAWQQL</sequence>
<dbReference type="InterPro" id="IPR041682">
    <property type="entry name" value="AAA_14"/>
</dbReference>
<dbReference type="PANTHER" id="PTHR43566">
    <property type="entry name" value="CONSERVED PROTEIN"/>
    <property type="match status" value="1"/>
</dbReference>
<dbReference type="EMBL" id="DXFT01000160">
    <property type="protein sequence ID" value="HIX04073.1"/>
    <property type="molecule type" value="Genomic_DNA"/>
</dbReference>
<dbReference type="Pfam" id="PF13173">
    <property type="entry name" value="AAA_14"/>
    <property type="match status" value="1"/>
</dbReference>
<keyword evidence="3" id="KW-0547">Nucleotide-binding</keyword>
<name>A0A9D2ABW3_9BACT</name>
<feature type="domain" description="AAA" evidence="1">
    <location>
        <begin position="17"/>
        <end position="133"/>
    </location>
</feature>
<keyword evidence="3" id="KW-0067">ATP-binding</keyword>
<dbReference type="InterPro" id="IPR025420">
    <property type="entry name" value="DUF4143"/>
</dbReference>
<reference evidence="3" key="1">
    <citation type="journal article" date="2021" name="PeerJ">
        <title>Extensive microbial diversity within the chicken gut microbiome revealed by metagenomics and culture.</title>
        <authorList>
            <person name="Gilroy R."/>
            <person name="Ravi A."/>
            <person name="Getino M."/>
            <person name="Pursley I."/>
            <person name="Horton D.L."/>
            <person name="Alikhan N.F."/>
            <person name="Baker D."/>
            <person name="Gharbi K."/>
            <person name="Hall N."/>
            <person name="Watson M."/>
            <person name="Adriaenssens E.M."/>
            <person name="Foster-Nyarko E."/>
            <person name="Jarju S."/>
            <person name="Secka A."/>
            <person name="Antonio M."/>
            <person name="Oren A."/>
            <person name="Chaudhuri R.R."/>
            <person name="La Ragione R."/>
            <person name="Hildebrand F."/>
            <person name="Pallen M.J."/>
        </authorList>
    </citation>
    <scope>NUCLEOTIDE SEQUENCE</scope>
    <source>
        <strain evidence="3">23274</strain>
    </source>
</reference>
<evidence type="ECO:0000259" key="2">
    <source>
        <dbReference type="Pfam" id="PF13635"/>
    </source>
</evidence>
<dbReference type="SUPFAM" id="SSF52980">
    <property type="entry name" value="Restriction endonuclease-like"/>
    <property type="match status" value="1"/>
</dbReference>
<proteinExistence type="predicted"/>
<dbReference type="SUPFAM" id="SSF52540">
    <property type="entry name" value="P-loop containing nucleoside triphosphate hydrolases"/>
    <property type="match status" value="1"/>
</dbReference>
<organism evidence="3 4">
    <name type="scientific">Candidatus Odoribacter faecigallinarum</name>
    <dbReference type="NCBI Taxonomy" id="2838706"/>
    <lineage>
        <taxon>Bacteria</taxon>
        <taxon>Pseudomonadati</taxon>
        <taxon>Bacteroidota</taxon>
        <taxon>Bacteroidia</taxon>
        <taxon>Bacteroidales</taxon>
        <taxon>Odoribacteraceae</taxon>
        <taxon>Odoribacter</taxon>
    </lineage>
</organism>
<dbReference type="Proteomes" id="UP000824202">
    <property type="component" value="Unassembled WGS sequence"/>
</dbReference>
<dbReference type="InterPro" id="IPR011335">
    <property type="entry name" value="Restrct_endonuc-II-like"/>
</dbReference>
<feature type="domain" description="DUF4143" evidence="2">
    <location>
        <begin position="175"/>
        <end position="334"/>
    </location>
</feature>
<evidence type="ECO:0000313" key="3">
    <source>
        <dbReference type="EMBL" id="HIX04073.1"/>
    </source>
</evidence>
<reference evidence="3" key="2">
    <citation type="submission" date="2021-04" db="EMBL/GenBank/DDBJ databases">
        <authorList>
            <person name="Gilroy R."/>
        </authorList>
    </citation>
    <scope>NUCLEOTIDE SEQUENCE</scope>
    <source>
        <strain evidence="3">23274</strain>
    </source>
</reference>
<gene>
    <name evidence="3" type="ORF">H9863_08175</name>
</gene>
<dbReference type="Pfam" id="PF13635">
    <property type="entry name" value="DUF4143"/>
    <property type="match status" value="1"/>
</dbReference>
<evidence type="ECO:0000259" key="1">
    <source>
        <dbReference type="Pfam" id="PF13173"/>
    </source>
</evidence>
<protein>
    <submittedName>
        <fullName evidence="3">ATP-binding protein</fullName>
    </submittedName>
</protein>